<organism evidence="2">
    <name type="scientific">Cladocopium goreaui</name>
    <dbReference type="NCBI Taxonomy" id="2562237"/>
    <lineage>
        <taxon>Eukaryota</taxon>
        <taxon>Sar</taxon>
        <taxon>Alveolata</taxon>
        <taxon>Dinophyceae</taxon>
        <taxon>Suessiales</taxon>
        <taxon>Symbiodiniaceae</taxon>
        <taxon>Cladocopium</taxon>
    </lineage>
</organism>
<dbReference type="EMBL" id="CAMXCT010003376">
    <property type="protein sequence ID" value="CAI4004152.1"/>
    <property type="molecule type" value="Genomic_DNA"/>
</dbReference>
<evidence type="ECO:0000313" key="3">
    <source>
        <dbReference type="EMBL" id="CAL4791464.1"/>
    </source>
</evidence>
<comment type="caution">
    <text evidence="2">The sequence shown here is derived from an EMBL/GenBank/DDBJ whole genome shotgun (WGS) entry which is preliminary data.</text>
</comment>
<protein>
    <submittedName>
        <fullName evidence="2">Uncharacterized protein</fullName>
    </submittedName>
</protein>
<sequence>MDPEAVQVKPAEGKKNEDPKVAEATHAVIEPTVTSADERIHAVFQPDAVKTSLGEALHGHENLEAALPDLWRLLFFLRSGKQGSDSEILPKPMLSRQRVLNQPQKWQNVVQHQVSLLDGDSKAGQARQGRQQAWIKHVEQIRLDQWPSLPPNASIERGDVVAALVSKQWVPAFVLSIWRSFKSGSGNAQLCPRGLSRGSLAAARVVCLSLEDGSENVYRCSSTSPCLVVKYDAVGVKLLGDRMSGCDGARVKLHEASRQALNSMGDVAADALDAKAKAKAKAKATRSARYILPVIDNYRRTIKGRKLIVQEATKLLSMQAKQFPAKSMLDIDSKVISWKFNGTEGKIGYEEFMFKVPHVVEQYYVQIRKKVEYGAKVHGWLTSIEKEMSESYRFKKLQELVWRADVTEVAATKGSKTAFKKVGTKDGEAEDDDEDQGDEETDIYDNGDLFDEEDGAEDSEEDSD</sequence>
<dbReference type="EMBL" id="CAMXCT030003376">
    <property type="protein sequence ID" value="CAL4791464.1"/>
    <property type="molecule type" value="Genomic_DNA"/>
</dbReference>
<reference evidence="3 4" key="2">
    <citation type="submission" date="2024-05" db="EMBL/GenBank/DDBJ databases">
        <authorList>
            <person name="Chen Y."/>
            <person name="Shah S."/>
            <person name="Dougan E. K."/>
            <person name="Thang M."/>
            <person name="Chan C."/>
        </authorList>
    </citation>
    <scope>NUCLEOTIDE SEQUENCE [LARGE SCALE GENOMIC DNA]</scope>
</reference>
<feature type="compositionally biased region" description="Basic and acidic residues" evidence="1">
    <location>
        <begin position="11"/>
        <end position="21"/>
    </location>
</feature>
<gene>
    <name evidence="2" type="ORF">C1SCF055_LOCUS29965</name>
</gene>
<dbReference type="EMBL" id="CAMXCT020003376">
    <property type="protein sequence ID" value="CAL1157527.1"/>
    <property type="molecule type" value="Genomic_DNA"/>
</dbReference>
<keyword evidence="4" id="KW-1185">Reference proteome</keyword>
<evidence type="ECO:0000256" key="1">
    <source>
        <dbReference type="SAM" id="MobiDB-lite"/>
    </source>
</evidence>
<feature type="region of interest" description="Disordered" evidence="1">
    <location>
        <begin position="421"/>
        <end position="464"/>
    </location>
</feature>
<name>A0A9P1GBE7_9DINO</name>
<feature type="region of interest" description="Disordered" evidence="1">
    <location>
        <begin position="1"/>
        <end position="21"/>
    </location>
</feature>
<dbReference type="AlphaFoldDB" id="A0A9P1GBE7"/>
<accession>A0A9P1GBE7</accession>
<dbReference type="Proteomes" id="UP001152797">
    <property type="component" value="Unassembled WGS sequence"/>
</dbReference>
<evidence type="ECO:0000313" key="4">
    <source>
        <dbReference type="Proteomes" id="UP001152797"/>
    </source>
</evidence>
<reference evidence="2" key="1">
    <citation type="submission" date="2022-10" db="EMBL/GenBank/DDBJ databases">
        <authorList>
            <person name="Chen Y."/>
            <person name="Dougan E. K."/>
            <person name="Chan C."/>
            <person name="Rhodes N."/>
            <person name="Thang M."/>
        </authorList>
    </citation>
    <scope>NUCLEOTIDE SEQUENCE</scope>
</reference>
<feature type="compositionally biased region" description="Acidic residues" evidence="1">
    <location>
        <begin position="428"/>
        <end position="464"/>
    </location>
</feature>
<evidence type="ECO:0000313" key="2">
    <source>
        <dbReference type="EMBL" id="CAI4004152.1"/>
    </source>
</evidence>
<proteinExistence type="predicted"/>